<evidence type="ECO:0000256" key="1">
    <source>
        <dbReference type="SAM" id="MobiDB-lite"/>
    </source>
</evidence>
<feature type="region of interest" description="Disordered" evidence="1">
    <location>
        <begin position="52"/>
        <end position="117"/>
    </location>
</feature>
<protein>
    <submittedName>
        <fullName evidence="2">Uncharacterized protein</fullName>
    </submittedName>
</protein>
<dbReference type="EMBL" id="JACHLX010000001">
    <property type="protein sequence ID" value="MBB5812267.1"/>
    <property type="molecule type" value="Genomic_DNA"/>
</dbReference>
<proteinExistence type="predicted"/>
<feature type="compositionally biased region" description="Polar residues" evidence="1">
    <location>
        <begin position="94"/>
        <end position="114"/>
    </location>
</feature>
<name>A0AA89Q0M7_STRCU</name>
<accession>A0AA89Q0M7</accession>
<evidence type="ECO:0000313" key="3">
    <source>
        <dbReference type="Proteomes" id="UP000579531"/>
    </source>
</evidence>
<dbReference type="Proteomes" id="UP000579531">
    <property type="component" value="Unassembled WGS sequence"/>
</dbReference>
<reference evidence="2 3" key="1">
    <citation type="submission" date="2020-08" db="EMBL/GenBank/DDBJ databases">
        <title>Sequencing the genomes of 1000 actinobacteria strains.</title>
        <authorList>
            <person name="Klenk H.-P."/>
        </authorList>
    </citation>
    <scope>NUCLEOTIDE SEQUENCE [LARGE SCALE GENOMIC DNA]</scope>
    <source>
        <strain evidence="2 3">DSM 40129</strain>
    </source>
</reference>
<sequence length="203" mass="21083">MASIVTLGAIYFLLRTQHASATTQTSVLGVSAAILGLLATYFTAILDEPDKASKSAPAGGPTSPSESSTINPSPGESDAAKDSPSPKVAPPTSPTVDGSASINSAKPPKKSTTWGHIRATKSPFKGLCLEAEGDTVVTANCRDSKEQLWKKRLTAARSSAATRAAFHRKESVADRPCSRKHATEAIFRNGNSATAAFGPIPYA</sequence>
<organism evidence="2 3">
    <name type="scientific">Streptomyces collinus</name>
    <dbReference type="NCBI Taxonomy" id="42684"/>
    <lineage>
        <taxon>Bacteria</taxon>
        <taxon>Bacillati</taxon>
        <taxon>Actinomycetota</taxon>
        <taxon>Actinomycetes</taxon>
        <taxon>Kitasatosporales</taxon>
        <taxon>Streptomycetaceae</taxon>
        <taxon>Streptomyces</taxon>
    </lineage>
</organism>
<gene>
    <name evidence="2" type="ORF">HNR72_003295</name>
</gene>
<dbReference type="RefSeq" id="WP_184847892.1">
    <property type="nucleotide sequence ID" value="NZ_BAABFE010000010.1"/>
</dbReference>
<feature type="compositionally biased region" description="Polar residues" evidence="1">
    <location>
        <begin position="62"/>
        <end position="74"/>
    </location>
</feature>
<dbReference type="AlphaFoldDB" id="A0AA89Q0M7"/>
<keyword evidence="3" id="KW-1185">Reference proteome</keyword>
<evidence type="ECO:0000313" key="2">
    <source>
        <dbReference type="EMBL" id="MBB5812267.1"/>
    </source>
</evidence>
<dbReference type="GeneID" id="93839711"/>
<comment type="caution">
    <text evidence="2">The sequence shown here is derived from an EMBL/GenBank/DDBJ whole genome shotgun (WGS) entry which is preliminary data.</text>
</comment>